<dbReference type="GO" id="GO:0004065">
    <property type="term" value="F:arylsulfatase activity"/>
    <property type="evidence" value="ECO:0007669"/>
    <property type="project" value="TreeGrafter"/>
</dbReference>
<dbReference type="SUPFAM" id="SSF53649">
    <property type="entry name" value="Alkaline phosphatase-like"/>
    <property type="match status" value="1"/>
</dbReference>
<dbReference type="InterPro" id="IPR050738">
    <property type="entry name" value="Sulfatase"/>
</dbReference>
<dbReference type="AlphaFoldDB" id="A0A4R9JD84"/>
<comment type="similarity">
    <text evidence="1">Belongs to the sulfatase family.</text>
</comment>
<protein>
    <recommendedName>
        <fullName evidence="3">Sulfatase N-terminal domain-containing protein</fullName>
    </recommendedName>
</protein>
<feature type="transmembrane region" description="Helical" evidence="2">
    <location>
        <begin position="32"/>
        <end position="53"/>
    </location>
</feature>
<dbReference type="Proteomes" id="UP000297871">
    <property type="component" value="Unassembled WGS sequence"/>
</dbReference>
<dbReference type="Pfam" id="PF00884">
    <property type="entry name" value="Sulfatase"/>
    <property type="match status" value="1"/>
</dbReference>
<evidence type="ECO:0000313" key="4">
    <source>
        <dbReference type="EMBL" id="TGL36812.1"/>
    </source>
</evidence>
<dbReference type="PANTHER" id="PTHR42693">
    <property type="entry name" value="ARYLSULFATASE FAMILY MEMBER"/>
    <property type="match status" value="1"/>
</dbReference>
<keyword evidence="2" id="KW-1133">Transmembrane helix</keyword>
<organism evidence="4 5">
    <name type="scientific">Leptospira koniambonensis</name>
    <dbReference type="NCBI Taxonomy" id="2484950"/>
    <lineage>
        <taxon>Bacteria</taxon>
        <taxon>Pseudomonadati</taxon>
        <taxon>Spirochaetota</taxon>
        <taxon>Spirochaetia</taxon>
        <taxon>Leptospirales</taxon>
        <taxon>Leptospiraceae</taxon>
        <taxon>Leptospira</taxon>
    </lineage>
</organism>
<evidence type="ECO:0000259" key="3">
    <source>
        <dbReference type="Pfam" id="PF00884"/>
    </source>
</evidence>
<comment type="caution">
    <text evidence="4">The sequence shown here is derived from an EMBL/GenBank/DDBJ whole genome shotgun (WGS) entry which is preliminary data.</text>
</comment>
<feature type="transmembrane region" description="Helical" evidence="2">
    <location>
        <begin position="65"/>
        <end position="83"/>
    </location>
</feature>
<dbReference type="OrthoDB" id="9803751at2"/>
<accession>A0A4R9JD84</accession>
<evidence type="ECO:0000313" key="5">
    <source>
        <dbReference type="Proteomes" id="UP000297871"/>
    </source>
</evidence>
<gene>
    <name evidence="4" type="ORF">EHQ52_02745</name>
</gene>
<name>A0A4R9JD84_9LEPT</name>
<dbReference type="EMBL" id="RQFY01000001">
    <property type="protein sequence ID" value="TGL36812.1"/>
    <property type="molecule type" value="Genomic_DNA"/>
</dbReference>
<feature type="transmembrane region" description="Helical" evidence="2">
    <location>
        <begin position="120"/>
        <end position="138"/>
    </location>
</feature>
<keyword evidence="2" id="KW-0472">Membrane</keyword>
<feature type="transmembrane region" description="Helical" evidence="2">
    <location>
        <begin position="150"/>
        <end position="173"/>
    </location>
</feature>
<dbReference type="PANTHER" id="PTHR42693:SF33">
    <property type="entry name" value="ARYLSULFATASE"/>
    <property type="match status" value="1"/>
</dbReference>
<dbReference type="InterPro" id="IPR017850">
    <property type="entry name" value="Alkaline_phosphatase_core_sf"/>
</dbReference>
<sequence length="542" mass="63448">MFWRSGFYLIFPIISLFSSYFGLLIGPGLFRISLFLFVAICFLTIFLFIALYFFEKKDGSPYLGYVQILYLILIHLIFYLSGLSYANLKLVPDFGLTLYFFQNLGILYYDSFSALSRLGFLYHFWFLFSSIVCLLFIPKANRLFLEKGRTGFPAIPILIFLLIVGCNYTLLFAGKLVSDPDLKTLNRFSKSNSNSKPKYNKNIIIFLLEGVSKEAFMQVDRSSFKNWGEIEYFFVPVPHSSNSLFSLFTGNYSDSRREPNSEDIKSAKPITAEFERAGYKIRFLFSGPGYFENIRRMMEDWRIYFYDRNYFRSNAKKDYKEFQWGLEDSVLVDFASDFSKLDVSPYLYILYFTNTHSPYFNPLPEKFHKFEEDSDYGRYLNSLENELHLIDSFVRKNEDRTPNQTIYLLLSDHGESFGKFGVYKHGFSIRNEEVRVPFLYYSPGLLMSSAEKGGIHDVFPSLLELLDFGSYDEKDGTSFFNSNYEFQMPLYSWGPKNSRGILYKDKKYFLEENGGDLIESDLGESEMKVSKNYNILKFLQRH</sequence>
<keyword evidence="2" id="KW-0812">Transmembrane</keyword>
<reference evidence="4" key="1">
    <citation type="journal article" date="2019" name="PLoS Negl. Trop. Dis.">
        <title>Revisiting the worldwide diversity of Leptospira species in the environment.</title>
        <authorList>
            <person name="Vincent A.T."/>
            <person name="Schiettekatte O."/>
            <person name="Bourhy P."/>
            <person name="Veyrier F.J."/>
            <person name="Picardeau M."/>
        </authorList>
    </citation>
    <scope>NUCLEOTIDE SEQUENCE [LARGE SCALE GENOMIC DNA]</scope>
    <source>
        <strain evidence="4">201800265</strain>
    </source>
</reference>
<feature type="domain" description="Sulfatase N-terminal" evidence="3">
    <location>
        <begin position="233"/>
        <end position="467"/>
    </location>
</feature>
<evidence type="ECO:0000256" key="2">
    <source>
        <dbReference type="SAM" id="Phobius"/>
    </source>
</evidence>
<evidence type="ECO:0000256" key="1">
    <source>
        <dbReference type="ARBA" id="ARBA00008779"/>
    </source>
</evidence>
<keyword evidence="5" id="KW-1185">Reference proteome</keyword>
<proteinExistence type="inferred from homology"/>
<dbReference type="InterPro" id="IPR000917">
    <property type="entry name" value="Sulfatase_N"/>
</dbReference>
<dbReference type="Gene3D" id="3.40.720.10">
    <property type="entry name" value="Alkaline Phosphatase, subunit A"/>
    <property type="match status" value="1"/>
</dbReference>
<feature type="transmembrane region" description="Helical" evidence="2">
    <location>
        <begin position="6"/>
        <end position="25"/>
    </location>
</feature>